<evidence type="ECO:0000256" key="10">
    <source>
        <dbReference type="ARBA" id="ARBA00022946"/>
    </source>
</evidence>
<evidence type="ECO:0000256" key="7">
    <source>
        <dbReference type="ARBA" id="ARBA00022801"/>
    </source>
</evidence>
<dbReference type="Proteomes" id="UP000271974">
    <property type="component" value="Unassembled WGS sequence"/>
</dbReference>
<dbReference type="Pfam" id="PF21171">
    <property type="entry name" value="PDE12-like_N"/>
    <property type="match status" value="1"/>
</dbReference>
<evidence type="ECO:0000256" key="14">
    <source>
        <dbReference type="SAM" id="MobiDB-lite"/>
    </source>
</evidence>
<dbReference type="AlphaFoldDB" id="A0A3S1BC91"/>
<evidence type="ECO:0000256" key="1">
    <source>
        <dbReference type="ARBA" id="ARBA00001946"/>
    </source>
</evidence>
<dbReference type="GO" id="GO:0046872">
    <property type="term" value="F:metal ion binding"/>
    <property type="evidence" value="ECO:0007669"/>
    <property type="project" value="UniProtKB-KW"/>
</dbReference>
<accession>A0A3S1BC91</accession>
<protein>
    <recommendedName>
        <fullName evidence="12">2',5'-phosphodiesterase 12</fullName>
    </recommendedName>
    <alternativeName>
        <fullName evidence="13">Mitochondrial deadenylase</fullName>
    </alternativeName>
</protein>
<comment type="cofactor">
    <cofactor evidence="1">
        <name>Mg(2+)</name>
        <dbReference type="ChEBI" id="CHEBI:18420"/>
    </cofactor>
</comment>
<evidence type="ECO:0000256" key="6">
    <source>
        <dbReference type="ARBA" id="ARBA00022723"/>
    </source>
</evidence>
<feature type="compositionally biased region" description="Basic residues" evidence="14">
    <location>
        <begin position="126"/>
        <end position="138"/>
    </location>
</feature>
<evidence type="ECO:0000256" key="2">
    <source>
        <dbReference type="ARBA" id="ARBA00004305"/>
    </source>
</evidence>
<evidence type="ECO:0000256" key="11">
    <source>
        <dbReference type="ARBA" id="ARBA00023128"/>
    </source>
</evidence>
<keyword evidence="5" id="KW-0540">Nuclease</keyword>
<dbReference type="GO" id="GO:0005759">
    <property type="term" value="C:mitochondrial matrix"/>
    <property type="evidence" value="ECO:0007669"/>
    <property type="project" value="UniProtKB-SubCell"/>
</dbReference>
<dbReference type="InterPro" id="IPR005135">
    <property type="entry name" value="Endo/exonuclease/phosphatase"/>
</dbReference>
<dbReference type="InterPro" id="IPR036691">
    <property type="entry name" value="Endo/exonu/phosph_ase_sf"/>
</dbReference>
<dbReference type="GO" id="GO:0000288">
    <property type="term" value="P:nuclear-transcribed mRNA catabolic process, deadenylation-dependent decay"/>
    <property type="evidence" value="ECO:0007669"/>
    <property type="project" value="TreeGrafter"/>
</dbReference>
<evidence type="ECO:0000256" key="4">
    <source>
        <dbReference type="ARBA" id="ARBA00022664"/>
    </source>
</evidence>
<dbReference type="InterPro" id="IPR050410">
    <property type="entry name" value="CCR4/nocturin_mRNA_transcr"/>
</dbReference>
<dbReference type="SUPFAM" id="SSF56219">
    <property type="entry name" value="DNase I-like"/>
    <property type="match status" value="1"/>
</dbReference>
<evidence type="ECO:0000256" key="13">
    <source>
        <dbReference type="ARBA" id="ARBA00083541"/>
    </source>
</evidence>
<evidence type="ECO:0000256" key="5">
    <source>
        <dbReference type="ARBA" id="ARBA00022722"/>
    </source>
</evidence>
<dbReference type="Pfam" id="PF03372">
    <property type="entry name" value="Exo_endo_phos"/>
    <property type="match status" value="1"/>
</dbReference>
<evidence type="ECO:0000256" key="3">
    <source>
        <dbReference type="ARBA" id="ARBA00022553"/>
    </source>
</evidence>
<keyword evidence="11" id="KW-0496">Mitochondrion</keyword>
<dbReference type="InterPro" id="IPR048821">
    <property type="entry name" value="PDE12-like_N"/>
</dbReference>
<keyword evidence="9" id="KW-0460">Magnesium</keyword>
<dbReference type="EMBL" id="RQTK01000191">
    <property type="protein sequence ID" value="RUS84830.1"/>
    <property type="molecule type" value="Genomic_DNA"/>
</dbReference>
<keyword evidence="3" id="KW-0597">Phosphoprotein</keyword>
<evidence type="ECO:0000313" key="18">
    <source>
        <dbReference type="Proteomes" id="UP000271974"/>
    </source>
</evidence>
<dbReference type="Gene3D" id="3.60.10.10">
    <property type="entry name" value="Endonuclease/exonuclease/phosphatase"/>
    <property type="match status" value="1"/>
</dbReference>
<comment type="caution">
    <text evidence="17">The sequence shown here is derived from an EMBL/GenBank/DDBJ whole genome shotgun (WGS) entry which is preliminary data.</text>
</comment>
<keyword evidence="18" id="KW-1185">Reference proteome</keyword>
<keyword evidence="7" id="KW-0378">Hydrolase</keyword>
<sequence length="645" mass="73036">MRLFGVFKTTIQLLNRYNFSFSPLHSCRSRPVHRTIFSFSLYQKTLCALCDFHYKSKTKMSSVSVKNFQDDERLHIHLQLSLDPKTPSLSPDGAASKSLVKFTLSRMKTEELKFAIERLRINLNKKQSKKTKSKKAKKQNSETPSLKETEEDLSNEIPIKVLHHGVILDDTVLNETAWVEGALLKVGDQEIPMIYNLPGVKLEKLPQRILEGFPLYPAAEFEFTTQDQCEFYWKTFEKENTDKVKLQISRESVDLDGTFQASSFTPQPDDVGKYLLLACVPKQGEIRGKVEAVVSPWAIAEGPGSCPFEARHEHTKHHAEYSCFRVMTYNILAEVYSDTEFSRDHLFNYCPYDALQMDYRKHLLLKEIIGYKADLLCLQEVDKHIFSSHLLPALSTLGYTGLFMGKARQVSEGCASFVRQDKFRILNSHDIVLSEFLSSDPLCADIWDEVSKVEPLRECIMERSSVLQMTAVERVDQPNRVVCLCNTHLYFHPTACNVRLILAAAALRHIQAVCDAYTLEGKTAAMVFCGDFNSAPHLAVYQLMTSQLVPSDHVDWASAGEEQLLTSLELCQPMNILSACGTPSYTNYTSGFQATLDYVFINADLLEVAKVVPLPSHEEVTANIALPNRVFPSDHLALVCDLKFR</sequence>
<feature type="region of interest" description="Disordered" evidence="14">
    <location>
        <begin position="126"/>
        <end position="150"/>
    </location>
</feature>
<reference evidence="17 18" key="1">
    <citation type="submission" date="2019-01" db="EMBL/GenBank/DDBJ databases">
        <title>A draft genome assembly of the solar-powered sea slug Elysia chlorotica.</title>
        <authorList>
            <person name="Cai H."/>
            <person name="Li Q."/>
            <person name="Fang X."/>
            <person name="Li J."/>
            <person name="Curtis N.E."/>
            <person name="Altenburger A."/>
            <person name="Shibata T."/>
            <person name="Feng M."/>
            <person name="Maeda T."/>
            <person name="Schwartz J.A."/>
            <person name="Shigenobu S."/>
            <person name="Lundholm N."/>
            <person name="Nishiyama T."/>
            <person name="Yang H."/>
            <person name="Hasebe M."/>
            <person name="Li S."/>
            <person name="Pierce S.K."/>
            <person name="Wang J."/>
        </authorList>
    </citation>
    <scope>NUCLEOTIDE SEQUENCE [LARGE SCALE GENOMIC DNA]</scope>
    <source>
        <strain evidence="17">EC2010</strain>
        <tissue evidence="17">Whole organism of an adult</tissue>
    </source>
</reference>
<dbReference type="PANTHER" id="PTHR12121:SF37">
    <property type="entry name" value="2',5'-PHOSPHODIESTERASE 12"/>
    <property type="match status" value="1"/>
</dbReference>
<evidence type="ECO:0000256" key="9">
    <source>
        <dbReference type="ARBA" id="ARBA00022842"/>
    </source>
</evidence>
<feature type="domain" description="2',5'-phosphodiesterase 12-like N-terminal" evidence="16">
    <location>
        <begin position="204"/>
        <end position="293"/>
    </location>
</feature>
<keyword evidence="6" id="KW-0479">Metal-binding</keyword>
<dbReference type="GO" id="GO:0006397">
    <property type="term" value="P:mRNA processing"/>
    <property type="evidence" value="ECO:0007669"/>
    <property type="project" value="UniProtKB-KW"/>
</dbReference>
<evidence type="ECO:0000256" key="12">
    <source>
        <dbReference type="ARBA" id="ARBA00072755"/>
    </source>
</evidence>
<proteinExistence type="predicted"/>
<dbReference type="GO" id="GO:0004535">
    <property type="term" value="F:poly(A)-specific ribonuclease activity"/>
    <property type="evidence" value="ECO:0007669"/>
    <property type="project" value="UniProtKB-ARBA"/>
</dbReference>
<name>A0A3S1BC91_ELYCH</name>
<gene>
    <name evidence="17" type="ORF">EGW08_007371</name>
</gene>
<keyword evidence="8" id="KW-0269">Exonuclease</keyword>
<dbReference type="FunFam" id="3.60.10.10:FF:000018">
    <property type="entry name" value="2',5'-phosphodiesterase 12"/>
    <property type="match status" value="1"/>
</dbReference>
<evidence type="ECO:0000259" key="16">
    <source>
        <dbReference type="Pfam" id="PF21171"/>
    </source>
</evidence>
<feature type="domain" description="Endonuclease/exonuclease/phosphatase" evidence="15">
    <location>
        <begin position="327"/>
        <end position="635"/>
    </location>
</feature>
<evidence type="ECO:0000313" key="17">
    <source>
        <dbReference type="EMBL" id="RUS84830.1"/>
    </source>
</evidence>
<organism evidence="17 18">
    <name type="scientific">Elysia chlorotica</name>
    <name type="common">Eastern emerald elysia</name>
    <name type="synonym">Sea slug</name>
    <dbReference type="NCBI Taxonomy" id="188477"/>
    <lineage>
        <taxon>Eukaryota</taxon>
        <taxon>Metazoa</taxon>
        <taxon>Spiralia</taxon>
        <taxon>Lophotrochozoa</taxon>
        <taxon>Mollusca</taxon>
        <taxon>Gastropoda</taxon>
        <taxon>Heterobranchia</taxon>
        <taxon>Euthyneura</taxon>
        <taxon>Panpulmonata</taxon>
        <taxon>Sacoglossa</taxon>
        <taxon>Placobranchoidea</taxon>
        <taxon>Plakobranchidae</taxon>
        <taxon>Elysia</taxon>
    </lineage>
</organism>
<comment type="subcellular location">
    <subcellularLocation>
        <location evidence="2">Mitochondrion matrix</location>
    </subcellularLocation>
</comment>
<dbReference type="PANTHER" id="PTHR12121">
    <property type="entry name" value="CARBON CATABOLITE REPRESSOR PROTEIN 4"/>
    <property type="match status" value="1"/>
</dbReference>
<evidence type="ECO:0000256" key="8">
    <source>
        <dbReference type="ARBA" id="ARBA00022839"/>
    </source>
</evidence>
<dbReference type="STRING" id="188477.A0A3S1BC91"/>
<keyword evidence="4" id="KW-0507">mRNA processing</keyword>
<dbReference type="OrthoDB" id="412787at2759"/>
<evidence type="ECO:0000259" key="15">
    <source>
        <dbReference type="Pfam" id="PF03372"/>
    </source>
</evidence>
<keyword evidence="10" id="KW-0809">Transit peptide</keyword>